<organism evidence="7">
    <name type="scientific">Ixodes ricinus</name>
    <name type="common">Common tick</name>
    <name type="synonym">Acarus ricinus</name>
    <dbReference type="NCBI Taxonomy" id="34613"/>
    <lineage>
        <taxon>Eukaryota</taxon>
        <taxon>Metazoa</taxon>
        <taxon>Ecdysozoa</taxon>
        <taxon>Arthropoda</taxon>
        <taxon>Chelicerata</taxon>
        <taxon>Arachnida</taxon>
        <taxon>Acari</taxon>
        <taxon>Parasitiformes</taxon>
        <taxon>Ixodida</taxon>
        <taxon>Ixodoidea</taxon>
        <taxon>Ixodidae</taxon>
        <taxon>Ixodinae</taxon>
        <taxon>Ixodes</taxon>
    </lineage>
</organism>
<keyword evidence="5" id="KW-0131">Cell cycle</keyword>
<evidence type="ECO:0000313" key="7">
    <source>
        <dbReference type="EMBL" id="JAA72746.1"/>
    </source>
</evidence>
<evidence type="ECO:0000256" key="5">
    <source>
        <dbReference type="ARBA" id="ARBA00023306"/>
    </source>
</evidence>
<reference evidence="7" key="1">
    <citation type="submission" date="2012-12" db="EMBL/GenBank/DDBJ databases">
        <title>Identification and characterization of a phenylalanine ammonia-lyase gene family in Isatis indigotica Fort.</title>
        <authorList>
            <person name="Liu Q."/>
            <person name="Chen J."/>
            <person name="Zhou X."/>
            <person name="Di P."/>
            <person name="Xiao Y."/>
            <person name="Xuan H."/>
            <person name="Zhang L."/>
            <person name="Chen W."/>
        </authorList>
    </citation>
    <scope>NUCLEOTIDE SEQUENCE</scope>
    <source>
        <tissue evidence="7">Salivary gland</tissue>
    </source>
</reference>
<evidence type="ECO:0000256" key="2">
    <source>
        <dbReference type="ARBA" id="ARBA00022705"/>
    </source>
</evidence>
<keyword evidence="2" id="KW-0235">DNA replication</keyword>
<evidence type="ECO:0000256" key="6">
    <source>
        <dbReference type="ARBA" id="ARBA00038447"/>
    </source>
</evidence>
<dbReference type="PANTHER" id="PTHR28605">
    <property type="entry name" value="CTF8, CHROMOSOME TRANSMISSION FIDELITY FACTOR 8 HOMOLOG (S. CEREVISIAE)"/>
    <property type="match status" value="1"/>
</dbReference>
<keyword evidence="4" id="KW-0539">Nucleus</keyword>
<feature type="non-terminal residue" evidence="7">
    <location>
        <position position="1"/>
    </location>
</feature>
<sequence length="192" mass="21293">LLYEYLKLAPAARRCQQNRVKSIQSKAGIRCSGGSARQVVNAKKGNLSRSFLLDVCSFLQQKRITLKMVQIVVKVPAATKAGGKSQIPEFRIVELQGDLVTHDSSFLGKYIGDLHYTKAGVPVLLVGHHVLYGKEQEVEKPFLVMRKVTQESASNGTSKHTAREYHVEGVVTRKLVFRARPKPIVSNLLAKV</sequence>
<accession>A0A0K8RNW6</accession>
<comment type="similarity">
    <text evidence="6">Belongs to the CTF8 family.</text>
</comment>
<name>A0A0K8RNW6_IXORI</name>
<dbReference type="Pfam" id="PF09696">
    <property type="entry name" value="Ctf8"/>
    <property type="match status" value="1"/>
</dbReference>
<evidence type="ECO:0000256" key="3">
    <source>
        <dbReference type="ARBA" id="ARBA00023125"/>
    </source>
</evidence>
<proteinExistence type="evidence at transcript level"/>
<dbReference type="EMBL" id="GADI01001062">
    <property type="protein sequence ID" value="JAA72746.1"/>
    <property type="molecule type" value="mRNA"/>
</dbReference>
<dbReference type="GO" id="GO:0007064">
    <property type="term" value="P:mitotic sister chromatid cohesion"/>
    <property type="evidence" value="ECO:0007669"/>
    <property type="project" value="InterPro"/>
</dbReference>
<dbReference type="PANTHER" id="PTHR28605:SF1">
    <property type="entry name" value="CHROMOSOME TRANSMISSION FIDELITY FACTOR 8"/>
    <property type="match status" value="1"/>
</dbReference>
<dbReference type="GO" id="GO:0006260">
    <property type="term" value="P:DNA replication"/>
    <property type="evidence" value="ECO:0007669"/>
    <property type="project" value="UniProtKB-KW"/>
</dbReference>
<dbReference type="InterPro" id="IPR018607">
    <property type="entry name" value="Ctf8"/>
</dbReference>
<protein>
    <submittedName>
        <fullName evidence="7">Uncharacterized protein</fullName>
    </submittedName>
</protein>
<comment type="subcellular location">
    <subcellularLocation>
        <location evidence="1">Nucleus</location>
    </subcellularLocation>
</comment>
<dbReference type="AlphaFoldDB" id="A0A0K8RNW6"/>
<evidence type="ECO:0000256" key="4">
    <source>
        <dbReference type="ARBA" id="ARBA00023242"/>
    </source>
</evidence>
<evidence type="ECO:0000256" key="1">
    <source>
        <dbReference type="ARBA" id="ARBA00004123"/>
    </source>
</evidence>
<dbReference type="GO" id="GO:0031390">
    <property type="term" value="C:Ctf18 RFC-like complex"/>
    <property type="evidence" value="ECO:0007669"/>
    <property type="project" value="InterPro"/>
</dbReference>
<dbReference type="GO" id="GO:0003677">
    <property type="term" value="F:DNA binding"/>
    <property type="evidence" value="ECO:0007669"/>
    <property type="project" value="UniProtKB-KW"/>
</dbReference>
<keyword evidence="3" id="KW-0238">DNA-binding</keyword>